<keyword evidence="1" id="KW-0812">Transmembrane</keyword>
<accession>A0A0D0E364</accession>
<organism evidence="2 3">
    <name type="scientific">Paxillus rubicundulus Ve08.2h10</name>
    <dbReference type="NCBI Taxonomy" id="930991"/>
    <lineage>
        <taxon>Eukaryota</taxon>
        <taxon>Fungi</taxon>
        <taxon>Dikarya</taxon>
        <taxon>Basidiomycota</taxon>
        <taxon>Agaricomycotina</taxon>
        <taxon>Agaricomycetes</taxon>
        <taxon>Agaricomycetidae</taxon>
        <taxon>Boletales</taxon>
        <taxon>Paxilineae</taxon>
        <taxon>Paxillaceae</taxon>
        <taxon>Paxillus</taxon>
    </lineage>
</organism>
<dbReference type="EMBL" id="KN824888">
    <property type="protein sequence ID" value="KIK98571.1"/>
    <property type="molecule type" value="Genomic_DNA"/>
</dbReference>
<keyword evidence="3" id="KW-1185">Reference proteome</keyword>
<dbReference type="Proteomes" id="UP000054538">
    <property type="component" value="Unassembled WGS sequence"/>
</dbReference>
<dbReference type="AlphaFoldDB" id="A0A0D0E364"/>
<gene>
    <name evidence="2" type="ORF">PAXRUDRAFT_668029</name>
</gene>
<evidence type="ECO:0000313" key="2">
    <source>
        <dbReference type="EMBL" id="KIK98571.1"/>
    </source>
</evidence>
<evidence type="ECO:0000313" key="3">
    <source>
        <dbReference type="Proteomes" id="UP000054538"/>
    </source>
</evidence>
<keyword evidence="1" id="KW-0472">Membrane</keyword>
<protein>
    <submittedName>
        <fullName evidence="2">Uncharacterized protein</fullName>
    </submittedName>
</protein>
<keyword evidence="1" id="KW-1133">Transmembrane helix</keyword>
<reference evidence="2 3" key="1">
    <citation type="submission" date="2014-04" db="EMBL/GenBank/DDBJ databases">
        <authorList>
            <consortium name="DOE Joint Genome Institute"/>
            <person name="Kuo A."/>
            <person name="Kohler A."/>
            <person name="Jargeat P."/>
            <person name="Nagy L.G."/>
            <person name="Floudas D."/>
            <person name="Copeland A."/>
            <person name="Barry K.W."/>
            <person name="Cichocki N."/>
            <person name="Veneault-Fourrey C."/>
            <person name="LaButti K."/>
            <person name="Lindquist E.A."/>
            <person name="Lipzen A."/>
            <person name="Lundell T."/>
            <person name="Morin E."/>
            <person name="Murat C."/>
            <person name="Sun H."/>
            <person name="Tunlid A."/>
            <person name="Henrissat B."/>
            <person name="Grigoriev I.V."/>
            <person name="Hibbett D.S."/>
            <person name="Martin F."/>
            <person name="Nordberg H.P."/>
            <person name="Cantor M.N."/>
            <person name="Hua S.X."/>
        </authorList>
    </citation>
    <scope>NUCLEOTIDE SEQUENCE [LARGE SCALE GENOMIC DNA]</scope>
    <source>
        <strain evidence="2 3">Ve08.2h10</strain>
    </source>
</reference>
<sequence>MQRLHLCHPTLTPSAHDSFPATSTSTSHILYTTVFSCTRVQLPIPLLLTLPLSWNHLSIPQTLLKMSHSIRYLVHAVFFSSLSHLLAYVALGFTSHLPLVRSFGGLVQ</sequence>
<name>A0A0D0E364_9AGAM</name>
<dbReference type="InParanoid" id="A0A0D0E364"/>
<feature type="transmembrane region" description="Helical" evidence="1">
    <location>
        <begin position="72"/>
        <end position="93"/>
    </location>
</feature>
<reference evidence="3" key="2">
    <citation type="submission" date="2015-01" db="EMBL/GenBank/DDBJ databases">
        <title>Evolutionary Origins and Diversification of the Mycorrhizal Mutualists.</title>
        <authorList>
            <consortium name="DOE Joint Genome Institute"/>
            <consortium name="Mycorrhizal Genomics Consortium"/>
            <person name="Kohler A."/>
            <person name="Kuo A."/>
            <person name="Nagy L.G."/>
            <person name="Floudas D."/>
            <person name="Copeland A."/>
            <person name="Barry K.W."/>
            <person name="Cichocki N."/>
            <person name="Veneault-Fourrey C."/>
            <person name="LaButti K."/>
            <person name="Lindquist E.A."/>
            <person name="Lipzen A."/>
            <person name="Lundell T."/>
            <person name="Morin E."/>
            <person name="Murat C."/>
            <person name="Riley R."/>
            <person name="Ohm R."/>
            <person name="Sun H."/>
            <person name="Tunlid A."/>
            <person name="Henrissat B."/>
            <person name="Grigoriev I.V."/>
            <person name="Hibbett D.S."/>
            <person name="Martin F."/>
        </authorList>
    </citation>
    <scope>NUCLEOTIDE SEQUENCE [LARGE SCALE GENOMIC DNA]</scope>
    <source>
        <strain evidence="3">Ve08.2h10</strain>
    </source>
</reference>
<proteinExistence type="predicted"/>
<evidence type="ECO:0000256" key="1">
    <source>
        <dbReference type="SAM" id="Phobius"/>
    </source>
</evidence>
<dbReference type="HOGENOM" id="CLU_2197787_0_0_1"/>